<dbReference type="OrthoDB" id="9910814at2"/>
<dbReference type="RefSeq" id="WP_034237518.1">
    <property type="nucleotide sequence ID" value="NZ_AQRA01000001.1"/>
</dbReference>
<feature type="transmembrane region" description="Helical" evidence="1">
    <location>
        <begin position="167"/>
        <end position="189"/>
    </location>
</feature>
<dbReference type="EMBL" id="AQRA01000001">
    <property type="protein sequence ID" value="EZH75215.1"/>
    <property type="molecule type" value="Genomic_DNA"/>
</dbReference>
<evidence type="ECO:0000313" key="3">
    <source>
        <dbReference type="Proteomes" id="UP000023541"/>
    </source>
</evidence>
<keyword evidence="1" id="KW-0812">Transmembrane</keyword>
<dbReference type="Proteomes" id="UP000023541">
    <property type="component" value="Unassembled WGS sequence"/>
</dbReference>
<gene>
    <name evidence="2" type="ORF">ATO12_00115</name>
</gene>
<dbReference type="AlphaFoldDB" id="A0A023BZ01"/>
<keyword evidence="3" id="KW-1185">Reference proteome</keyword>
<reference evidence="2 3" key="1">
    <citation type="submission" date="2014-04" db="EMBL/GenBank/DDBJ databases">
        <title>Aquimarina sp. 22II-S11-z7 Genome Sequencing.</title>
        <authorList>
            <person name="Lai Q."/>
        </authorList>
    </citation>
    <scope>NUCLEOTIDE SEQUENCE [LARGE SCALE GENOMIC DNA]</scope>
    <source>
        <strain evidence="2 3">22II-S11-z7</strain>
    </source>
</reference>
<keyword evidence="1" id="KW-1133">Transmembrane helix</keyword>
<name>A0A023BZ01_9FLAO</name>
<proteinExistence type="predicted"/>
<evidence type="ECO:0000313" key="2">
    <source>
        <dbReference type="EMBL" id="EZH75215.1"/>
    </source>
</evidence>
<evidence type="ECO:0000256" key="1">
    <source>
        <dbReference type="SAM" id="Phobius"/>
    </source>
</evidence>
<feature type="transmembrane region" description="Helical" evidence="1">
    <location>
        <begin position="16"/>
        <end position="34"/>
    </location>
</feature>
<sequence length="190" mass="21700">MYFYVVGIFTDYNADIVQIISLPLELIGFALAFIEVRLPSKADRIEKGIDILIDRLFNIIKKRSPKDGTSLPLAVLMHLSITLALLGCFWVCQKYVPILYERPKDYFFDYFDYFAWFVGWLGIVFSSMGILMFGSFIVITILLIILKTIARILNYLDRYAHGRALGAFGLILALFGVIGEIFQVTVMMVN</sequence>
<dbReference type="eggNOG" id="ENOG5032PIF">
    <property type="taxonomic scope" value="Bacteria"/>
</dbReference>
<feature type="transmembrane region" description="Helical" evidence="1">
    <location>
        <begin position="113"/>
        <end position="146"/>
    </location>
</feature>
<organism evidence="2 3">
    <name type="scientific">Aquimarina atlantica</name>
    <dbReference type="NCBI Taxonomy" id="1317122"/>
    <lineage>
        <taxon>Bacteria</taxon>
        <taxon>Pseudomonadati</taxon>
        <taxon>Bacteroidota</taxon>
        <taxon>Flavobacteriia</taxon>
        <taxon>Flavobacteriales</taxon>
        <taxon>Flavobacteriaceae</taxon>
        <taxon>Aquimarina</taxon>
    </lineage>
</organism>
<comment type="caution">
    <text evidence="2">The sequence shown here is derived from an EMBL/GenBank/DDBJ whole genome shotgun (WGS) entry which is preliminary data.</text>
</comment>
<accession>A0A023BZ01</accession>
<keyword evidence="1" id="KW-0472">Membrane</keyword>
<protein>
    <submittedName>
        <fullName evidence="2">Uncharacterized protein</fullName>
    </submittedName>
</protein>
<feature type="transmembrane region" description="Helical" evidence="1">
    <location>
        <begin position="71"/>
        <end position="93"/>
    </location>
</feature>